<proteinExistence type="inferred from homology"/>
<dbReference type="Pfam" id="PF06429">
    <property type="entry name" value="Flg_bbr_C"/>
    <property type="match status" value="1"/>
</dbReference>
<dbReference type="InterPro" id="IPR020013">
    <property type="entry name" value="Flagellar_FlgE/F/G"/>
</dbReference>
<dbReference type="PANTHER" id="PTHR30435">
    <property type="entry name" value="FLAGELLAR PROTEIN"/>
    <property type="match status" value="1"/>
</dbReference>
<feature type="domain" description="Flagellar basal-body/hook protein C-terminal" evidence="4">
    <location>
        <begin position="218"/>
        <end position="261"/>
    </location>
</feature>
<comment type="subcellular location">
    <subcellularLocation>
        <location evidence="2">Bacterial flagellum basal body</location>
    </subcellularLocation>
</comment>
<keyword evidence="7" id="KW-1185">Reference proteome</keyword>
<dbReference type="OrthoDB" id="9800375at2"/>
<dbReference type="GO" id="GO:0071978">
    <property type="term" value="P:bacterial-type flagellum-dependent swarming motility"/>
    <property type="evidence" value="ECO:0007669"/>
    <property type="project" value="TreeGrafter"/>
</dbReference>
<comment type="caution">
    <text evidence="6">The sequence shown here is derived from an EMBL/GenBank/DDBJ whole genome shotgun (WGS) entry which is preliminary data.</text>
</comment>
<dbReference type="InterPro" id="IPR010930">
    <property type="entry name" value="Flg_bb/hook_C_dom"/>
</dbReference>
<evidence type="ECO:0000256" key="2">
    <source>
        <dbReference type="RuleBase" id="RU362116"/>
    </source>
</evidence>
<dbReference type="Proteomes" id="UP000284219">
    <property type="component" value="Unassembled WGS sequence"/>
</dbReference>
<dbReference type="PANTHER" id="PTHR30435:SF19">
    <property type="entry name" value="FLAGELLAR BASAL-BODY ROD PROTEIN FLGG"/>
    <property type="match status" value="1"/>
</dbReference>
<dbReference type="Pfam" id="PF00460">
    <property type="entry name" value="Flg_bb_rod"/>
    <property type="match status" value="1"/>
</dbReference>
<name>A0A419SJZ4_9BACL</name>
<protein>
    <submittedName>
        <fullName evidence="6">Uncharacterized protein</fullName>
    </submittedName>
</protein>
<dbReference type="InterPro" id="IPR001444">
    <property type="entry name" value="Flag_bb_rod_N"/>
</dbReference>
<comment type="similarity">
    <text evidence="1 2">Belongs to the flagella basal body rod proteins family.</text>
</comment>
<evidence type="ECO:0000259" key="5">
    <source>
        <dbReference type="Pfam" id="PF22692"/>
    </source>
</evidence>
<dbReference type="GO" id="GO:0009425">
    <property type="term" value="C:bacterial-type flagellum basal body"/>
    <property type="evidence" value="ECO:0007669"/>
    <property type="project" value="UniProtKB-SubCell"/>
</dbReference>
<dbReference type="EMBL" id="MCHY01000008">
    <property type="protein sequence ID" value="RKD24218.1"/>
    <property type="molecule type" value="Genomic_DNA"/>
</dbReference>
<keyword evidence="2" id="KW-0975">Bacterial flagellum</keyword>
<reference evidence="6 7" key="1">
    <citation type="submission" date="2016-08" db="EMBL/GenBank/DDBJ databases">
        <title>Novel Firmicute Genomes.</title>
        <authorList>
            <person name="Poppleton D.I."/>
            <person name="Gribaldo S."/>
        </authorList>
    </citation>
    <scope>NUCLEOTIDE SEQUENCE [LARGE SCALE GENOMIC DNA]</scope>
    <source>
        <strain evidence="6 7">RAOx-1</strain>
    </source>
</reference>
<evidence type="ECO:0000259" key="3">
    <source>
        <dbReference type="Pfam" id="PF00460"/>
    </source>
</evidence>
<sequence>MFKGLNTATSGMIAQQRRQDALSHNLANMNTPGFKKDQAMLRSFPEMLTHRIENGQQGLPGAPRQASQIGSLATGVYAQEHIPLFDTGDIIETEKPHDFAIADYALAPNQIDGRAVKPAIFFAVQTRAGELEYTRNGNFTVDALGQLVTSDGSRVLDTQGNPLFIGEDGRVQATELGLVRIENPHDLIRSGSDRYRYEGDNPPGLLPPGVADGFSVRNGFIERANVDPGQTITDMMVTMRAYESNQKVIQSYDRTMELLNSIGRLG</sequence>
<feature type="domain" description="Flagellar basal body rod protein N-terminal" evidence="3">
    <location>
        <begin position="5"/>
        <end position="35"/>
    </location>
</feature>
<feature type="domain" description="Flagellar hook protein FlgE/F/G-like D1" evidence="5">
    <location>
        <begin position="121"/>
        <end position="157"/>
    </location>
</feature>
<organism evidence="6 7">
    <name type="scientific">Ammoniphilus oxalaticus</name>
    <dbReference type="NCBI Taxonomy" id="66863"/>
    <lineage>
        <taxon>Bacteria</taxon>
        <taxon>Bacillati</taxon>
        <taxon>Bacillota</taxon>
        <taxon>Bacilli</taxon>
        <taxon>Bacillales</taxon>
        <taxon>Paenibacillaceae</taxon>
        <taxon>Aneurinibacillus group</taxon>
        <taxon>Ammoniphilus</taxon>
    </lineage>
</organism>
<dbReference type="InterPro" id="IPR053967">
    <property type="entry name" value="LlgE_F_G-like_D1"/>
</dbReference>
<dbReference type="NCBIfam" id="TIGR03506">
    <property type="entry name" value="FlgEFG_subfam"/>
    <property type="match status" value="1"/>
</dbReference>
<evidence type="ECO:0000313" key="7">
    <source>
        <dbReference type="Proteomes" id="UP000284219"/>
    </source>
</evidence>
<dbReference type="RefSeq" id="WP_120189483.1">
    <property type="nucleotide sequence ID" value="NZ_MCHY01000008.1"/>
</dbReference>
<dbReference type="InterPro" id="IPR037925">
    <property type="entry name" value="FlgE/F/G-like"/>
</dbReference>
<gene>
    <name evidence="6" type="ORF">BEP19_07380</name>
</gene>
<evidence type="ECO:0000313" key="6">
    <source>
        <dbReference type="EMBL" id="RKD24218.1"/>
    </source>
</evidence>
<dbReference type="Pfam" id="PF22692">
    <property type="entry name" value="LlgE_F_G_D1"/>
    <property type="match status" value="1"/>
</dbReference>
<accession>A0A419SJZ4</accession>
<evidence type="ECO:0000259" key="4">
    <source>
        <dbReference type="Pfam" id="PF06429"/>
    </source>
</evidence>
<dbReference type="SUPFAM" id="SSF117143">
    <property type="entry name" value="Flagellar hook protein flgE"/>
    <property type="match status" value="1"/>
</dbReference>
<evidence type="ECO:0000256" key="1">
    <source>
        <dbReference type="ARBA" id="ARBA00009677"/>
    </source>
</evidence>
<dbReference type="AlphaFoldDB" id="A0A419SJZ4"/>